<protein>
    <submittedName>
        <fullName evidence="1">Uncharacterized protein</fullName>
    </submittedName>
</protein>
<reference evidence="1 2" key="1">
    <citation type="submission" date="2017-01" db="EMBL/GenBank/DDBJ databases">
        <title>Genome analysis of Paenibacillus selenitrireducens ES3-24.</title>
        <authorList>
            <person name="Xu D."/>
            <person name="Yao R."/>
            <person name="Zheng S."/>
        </authorList>
    </citation>
    <scope>NUCLEOTIDE SEQUENCE [LARGE SCALE GENOMIC DNA]</scope>
    <source>
        <strain evidence="1 2">ES3-24</strain>
    </source>
</reference>
<evidence type="ECO:0000313" key="2">
    <source>
        <dbReference type="Proteomes" id="UP000190188"/>
    </source>
</evidence>
<gene>
    <name evidence="1" type="ORF">BVG16_15340</name>
</gene>
<dbReference type="RefSeq" id="WP_233147048.1">
    <property type="nucleotide sequence ID" value="NZ_MSZX01000005.1"/>
</dbReference>
<proteinExistence type="predicted"/>
<dbReference type="AlphaFoldDB" id="A0A1T2XDN9"/>
<name>A0A1T2XDN9_9BACL</name>
<organism evidence="1 2">
    <name type="scientific">Paenibacillus selenitireducens</name>
    <dbReference type="NCBI Taxonomy" id="1324314"/>
    <lineage>
        <taxon>Bacteria</taxon>
        <taxon>Bacillati</taxon>
        <taxon>Bacillota</taxon>
        <taxon>Bacilli</taxon>
        <taxon>Bacillales</taxon>
        <taxon>Paenibacillaceae</taxon>
        <taxon>Paenibacillus</taxon>
    </lineage>
</organism>
<sequence length="88" mass="10203">MLHLVPAIHAEERERLLGKVYIKTREMLVIIHDFFDLAKLESGDQNMPMTRILMNEPCGTTIRAEQSDLEQHSIWQSRQAARFDAPGR</sequence>
<evidence type="ECO:0000313" key="1">
    <source>
        <dbReference type="EMBL" id="OPA77796.1"/>
    </source>
</evidence>
<keyword evidence="2" id="KW-1185">Reference proteome</keyword>
<accession>A0A1T2XDN9</accession>
<dbReference type="STRING" id="1324314.BVG16_15340"/>
<dbReference type="EMBL" id="MSZX01000005">
    <property type="protein sequence ID" value="OPA77796.1"/>
    <property type="molecule type" value="Genomic_DNA"/>
</dbReference>
<dbReference type="Proteomes" id="UP000190188">
    <property type="component" value="Unassembled WGS sequence"/>
</dbReference>
<comment type="caution">
    <text evidence="1">The sequence shown here is derived from an EMBL/GenBank/DDBJ whole genome shotgun (WGS) entry which is preliminary data.</text>
</comment>